<feature type="region of interest" description="Disordered" evidence="8">
    <location>
        <begin position="352"/>
        <end position="375"/>
    </location>
</feature>
<dbReference type="Gene3D" id="3.60.21.10">
    <property type="match status" value="1"/>
</dbReference>
<dbReference type="SUPFAM" id="SSF56300">
    <property type="entry name" value="Metallo-dependent phosphatases"/>
    <property type="match status" value="1"/>
</dbReference>
<evidence type="ECO:0000313" key="11">
    <source>
        <dbReference type="EMBL" id="QHG08920.1"/>
    </source>
</evidence>
<dbReference type="Gene3D" id="3.30.160.720">
    <property type="match status" value="1"/>
</dbReference>
<gene>
    <name evidence="7 11" type="primary">sbcD</name>
    <name evidence="11" type="ORF">GSF12_02795</name>
</gene>
<keyword evidence="5 7" id="KW-0378">Hydrolase</keyword>
<dbReference type="AlphaFoldDB" id="A0A6P1KDJ4"/>
<dbReference type="Pfam" id="PF12320">
    <property type="entry name" value="SbcD_C"/>
    <property type="match status" value="1"/>
</dbReference>
<dbReference type="GO" id="GO:0004519">
    <property type="term" value="F:endonuclease activity"/>
    <property type="evidence" value="ECO:0007669"/>
    <property type="project" value="UniProtKB-KW"/>
</dbReference>
<evidence type="ECO:0000259" key="9">
    <source>
        <dbReference type="Pfam" id="PF00149"/>
    </source>
</evidence>
<dbReference type="CDD" id="cd00840">
    <property type="entry name" value="MPP_Mre11_N"/>
    <property type="match status" value="1"/>
</dbReference>
<feature type="domain" description="Nuclease SbcCD subunit D C-terminal" evidence="10">
    <location>
        <begin position="394"/>
        <end position="489"/>
    </location>
</feature>
<sequence>MLTLLHTSDWHLGRRLYGKPRYDEFKQFLDWQLQTLREQKVDVLLIAGDIFDTTAPSNQAQNLYYDFLSQVCHTDCRHVIIVAGNHDSASFLEAPKQLLKAFNIHIIGSMTDTLTDEVITLSDKAGQPELIVMAVPYLRDRDVRTVGHGERLDDKERKLAQGIKAHYAQIADIAIAQQAQLKAKYKRSIPIVATGHLFTVGGQTMEGDGVRDLYVGSLGSIGAEIFHPQIDYVALGHLHIPQVVGGQPHIRYAGSPIAMGFGESRQQKQVHLLRFDANPDLLSQPLQTLTIQKKPLVSAPTPVNKRKRMSHTSMDLFAEVELPESPMLKAINAEAEIEVAIDAQASYKAQYDTPSDHLSGQMSEQKLSGQSSGQPYNVAKLSDTTLLQSLPVPVFQSIQTLKGDWQTIKTRLHTLKKSQQSVWLEVVYDGQEVVGDLSEKIAELVKDSRLEVLRIKNQQKRDQVMQSQRMDESLEELNPTQVFERCLIAHQVLEEQKPILWSRYTEVIESLQGGQQ</sequence>
<dbReference type="InterPro" id="IPR026843">
    <property type="entry name" value="SbcD_C"/>
</dbReference>
<dbReference type="InterPro" id="IPR050535">
    <property type="entry name" value="DNA_Repair-Maintenance_Comp"/>
</dbReference>
<dbReference type="InterPro" id="IPR004843">
    <property type="entry name" value="Calcineurin-like_PHP"/>
</dbReference>
<comment type="subunit">
    <text evidence="2 7">Heterodimer of SbcC and SbcD.</text>
</comment>
<organism evidence="11">
    <name type="scientific">Faucicola osloensis</name>
    <name type="common">Moraxella osloensis</name>
    <dbReference type="NCBI Taxonomy" id="34062"/>
    <lineage>
        <taxon>Bacteria</taxon>
        <taxon>Pseudomonadati</taxon>
        <taxon>Pseudomonadota</taxon>
        <taxon>Gammaproteobacteria</taxon>
        <taxon>Moraxellales</taxon>
        <taxon>Moraxellaceae</taxon>
        <taxon>Faucicola</taxon>
    </lineage>
</organism>
<protein>
    <recommendedName>
        <fullName evidence="3 7">Nuclease SbcCD subunit D</fullName>
    </recommendedName>
</protein>
<evidence type="ECO:0000256" key="1">
    <source>
        <dbReference type="ARBA" id="ARBA00010555"/>
    </source>
</evidence>
<dbReference type="InterPro" id="IPR029052">
    <property type="entry name" value="Metallo-depent_PP-like"/>
</dbReference>
<dbReference type="EMBL" id="CP047226">
    <property type="protein sequence ID" value="QHG08920.1"/>
    <property type="molecule type" value="Genomic_DNA"/>
</dbReference>
<accession>A0A6P1KDJ4</accession>
<comment type="similarity">
    <text evidence="1 7">Belongs to the SbcD family.</text>
</comment>
<evidence type="ECO:0000256" key="5">
    <source>
        <dbReference type="ARBA" id="ARBA00022801"/>
    </source>
</evidence>
<dbReference type="PANTHER" id="PTHR30337">
    <property type="entry name" value="COMPONENT OF ATP-DEPENDENT DSDNA EXONUCLEASE"/>
    <property type="match status" value="1"/>
</dbReference>
<keyword evidence="4 7" id="KW-0540">Nuclease</keyword>
<evidence type="ECO:0000256" key="6">
    <source>
        <dbReference type="ARBA" id="ARBA00022839"/>
    </source>
</evidence>
<dbReference type="NCBIfam" id="TIGR00619">
    <property type="entry name" value="sbcd"/>
    <property type="match status" value="1"/>
</dbReference>
<keyword evidence="7" id="KW-0235">DNA replication</keyword>
<keyword evidence="7" id="KW-0233">DNA recombination</keyword>
<evidence type="ECO:0000256" key="2">
    <source>
        <dbReference type="ARBA" id="ARBA00011322"/>
    </source>
</evidence>
<evidence type="ECO:0000256" key="4">
    <source>
        <dbReference type="ARBA" id="ARBA00022722"/>
    </source>
</evidence>
<dbReference type="InterPro" id="IPR004593">
    <property type="entry name" value="SbcD"/>
</dbReference>
<dbReference type="GO" id="GO:0008408">
    <property type="term" value="F:3'-5' exonuclease activity"/>
    <property type="evidence" value="ECO:0007669"/>
    <property type="project" value="InterPro"/>
</dbReference>
<dbReference type="GO" id="GO:0006310">
    <property type="term" value="P:DNA recombination"/>
    <property type="evidence" value="ECO:0007669"/>
    <property type="project" value="UniProtKB-KW"/>
</dbReference>
<keyword evidence="6 7" id="KW-0269">Exonuclease</keyword>
<keyword evidence="7" id="KW-0255">Endonuclease</keyword>
<evidence type="ECO:0000256" key="7">
    <source>
        <dbReference type="RuleBase" id="RU363069"/>
    </source>
</evidence>
<evidence type="ECO:0000256" key="3">
    <source>
        <dbReference type="ARBA" id="ARBA00013365"/>
    </source>
</evidence>
<evidence type="ECO:0000256" key="8">
    <source>
        <dbReference type="SAM" id="MobiDB-lite"/>
    </source>
</evidence>
<feature type="domain" description="Calcineurin-like phosphoesterase" evidence="9">
    <location>
        <begin position="3"/>
        <end position="241"/>
    </location>
</feature>
<dbReference type="InterPro" id="IPR041796">
    <property type="entry name" value="Mre11_N"/>
</dbReference>
<dbReference type="PANTHER" id="PTHR30337:SF0">
    <property type="entry name" value="NUCLEASE SBCCD SUBUNIT D"/>
    <property type="match status" value="1"/>
</dbReference>
<reference evidence="11" key="1">
    <citation type="journal article" date="2020" name="Microbiol. Resour. Announc.">
        <title>Complete Genome Sequence of Moraxella osloensis Strain YV1, Isolated from an Australian Wastewater Treatment Plant.</title>
        <authorList>
            <person name="Batinovic S."/>
            <person name="Rice D.T.F."/>
            <person name="Seviour R.J."/>
            <person name="Petrovski S."/>
        </authorList>
    </citation>
    <scope>NUCLEOTIDE SEQUENCE</scope>
    <source>
        <strain evidence="11">YV1</strain>
    </source>
</reference>
<proteinExistence type="inferred from homology"/>
<dbReference type="Pfam" id="PF00149">
    <property type="entry name" value="Metallophos"/>
    <property type="match status" value="1"/>
</dbReference>
<evidence type="ECO:0000259" key="10">
    <source>
        <dbReference type="Pfam" id="PF12320"/>
    </source>
</evidence>
<comment type="function">
    <text evidence="7">SbcCD cleaves DNA hairpin structures. These structures can inhibit DNA replication and are intermediates in certain DNA recombination reactions. The complex acts as a 3'-&gt;5' double strand exonuclease that can open hairpins. It also has a 5' single-strand endonuclease activity.</text>
</comment>
<dbReference type="GO" id="GO:0006260">
    <property type="term" value="P:DNA replication"/>
    <property type="evidence" value="ECO:0007669"/>
    <property type="project" value="UniProtKB-KW"/>
</dbReference>
<name>A0A6P1KDJ4_FAUOS</name>